<organism evidence="3 4">
    <name type="scientific">Helobdella robusta</name>
    <name type="common">Californian leech</name>
    <dbReference type="NCBI Taxonomy" id="6412"/>
    <lineage>
        <taxon>Eukaryota</taxon>
        <taxon>Metazoa</taxon>
        <taxon>Spiralia</taxon>
        <taxon>Lophotrochozoa</taxon>
        <taxon>Annelida</taxon>
        <taxon>Clitellata</taxon>
        <taxon>Hirudinea</taxon>
        <taxon>Rhynchobdellida</taxon>
        <taxon>Glossiphoniidae</taxon>
        <taxon>Helobdella</taxon>
    </lineage>
</organism>
<evidence type="ECO:0000313" key="2">
    <source>
        <dbReference type="EMBL" id="ESO08861.1"/>
    </source>
</evidence>
<dbReference type="AlphaFoldDB" id="T1F0Y3"/>
<dbReference type="Proteomes" id="UP000015101">
    <property type="component" value="Unassembled WGS sequence"/>
</dbReference>
<evidence type="ECO:0000313" key="4">
    <source>
        <dbReference type="Proteomes" id="UP000015101"/>
    </source>
</evidence>
<keyword evidence="1" id="KW-0812">Transmembrane</keyword>
<feature type="transmembrane region" description="Helical" evidence="1">
    <location>
        <begin position="76"/>
        <end position="102"/>
    </location>
</feature>
<dbReference type="CTD" id="20202483"/>
<dbReference type="RefSeq" id="XP_009012883.1">
    <property type="nucleotide sequence ID" value="XM_009014635.1"/>
</dbReference>
<keyword evidence="1" id="KW-1133">Transmembrane helix</keyword>
<dbReference type="EnsemblMetazoa" id="HelroT168777">
    <property type="protein sequence ID" value="HelroP168777"/>
    <property type="gene ID" value="HelroG168777"/>
</dbReference>
<reference evidence="3" key="3">
    <citation type="submission" date="2015-06" db="UniProtKB">
        <authorList>
            <consortium name="EnsemblMetazoa"/>
        </authorList>
    </citation>
    <scope>IDENTIFICATION</scope>
</reference>
<dbReference type="EMBL" id="AMQM01003081">
    <property type="status" value="NOT_ANNOTATED_CDS"/>
    <property type="molecule type" value="Genomic_DNA"/>
</dbReference>
<proteinExistence type="predicted"/>
<evidence type="ECO:0008006" key="5">
    <source>
        <dbReference type="Google" id="ProtNLM"/>
    </source>
</evidence>
<gene>
    <name evidence="3" type="primary">20202483</name>
    <name evidence="2" type="ORF">HELRODRAFT_168777</name>
</gene>
<sequence>MQYTGTNDCPDLYPPHNGWVVRSGNNMTLYCNNTAEIWHLTCSKNRWDGKYRNCTDAIGSAHNGDSLSQTVQSYPVGIFVAVTIGIALGVFCGLLLLSAVICCQKQSNVEKKPINYLAYDIPNKELRQPAEPTPNMADQRLKNQIVPSEKFYYDVSTNQHAGPICSCAIGRNFNFDPAYKLSNDDSSGQTHLNPSLSNSPCLAAYSYSAADPAGPMTAYLLKEGGVNKSDVIVSCEGGDENSCVIDANKPYMSNKRMTSTGFNQNNCR</sequence>
<reference evidence="2 4" key="2">
    <citation type="journal article" date="2013" name="Nature">
        <title>Insights into bilaterian evolution from three spiralian genomes.</title>
        <authorList>
            <person name="Simakov O."/>
            <person name="Marletaz F."/>
            <person name="Cho S.J."/>
            <person name="Edsinger-Gonzales E."/>
            <person name="Havlak P."/>
            <person name="Hellsten U."/>
            <person name="Kuo D.H."/>
            <person name="Larsson T."/>
            <person name="Lv J."/>
            <person name="Arendt D."/>
            <person name="Savage R."/>
            <person name="Osoegawa K."/>
            <person name="de Jong P."/>
            <person name="Grimwood J."/>
            <person name="Chapman J.A."/>
            <person name="Shapiro H."/>
            <person name="Aerts A."/>
            <person name="Otillar R.P."/>
            <person name="Terry A.Y."/>
            <person name="Boore J.L."/>
            <person name="Grigoriev I.V."/>
            <person name="Lindberg D.R."/>
            <person name="Seaver E.C."/>
            <person name="Weisblat D.A."/>
            <person name="Putnam N.H."/>
            <person name="Rokhsar D.S."/>
        </authorList>
    </citation>
    <scope>NUCLEOTIDE SEQUENCE</scope>
</reference>
<protein>
    <recommendedName>
        <fullName evidence="5">Sushi domain-containing protein</fullName>
    </recommendedName>
</protein>
<dbReference type="HOGENOM" id="CLU_1039285_0_0_1"/>
<keyword evidence="1" id="KW-0472">Membrane</keyword>
<reference evidence="4" key="1">
    <citation type="submission" date="2012-12" db="EMBL/GenBank/DDBJ databases">
        <authorList>
            <person name="Hellsten U."/>
            <person name="Grimwood J."/>
            <person name="Chapman J.A."/>
            <person name="Shapiro H."/>
            <person name="Aerts A."/>
            <person name="Otillar R.P."/>
            <person name="Terry A.Y."/>
            <person name="Boore J.L."/>
            <person name="Simakov O."/>
            <person name="Marletaz F."/>
            <person name="Cho S.-J."/>
            <person name="Edsinger-Gonzales E."/>
            <person name="Havlak P."/>
            <person name="Kuo D.-H."/>
            <person name="Larsson T."/>
            <person name="Lv J."/>
            <person name="Arendt D."/>
            <person name="Savage R."/>
            <person name="Osoegawa K."/>
            <person name="de Jong P."/>
            <person name="Lindberg D.R."/>
            <person name="Seaver E.C."/>
            <person name="Weisblat D.A."/>
            <person name="Putnam N.H."/>
            <person name="Grigoriev I.V."/>
            <person name="Rokhsar D.S."/>
        </authorList>
    </citation>
    <scope>NUCLEOTIDE SEQUENCE</scope>
</reference>
<dbReference type="GeneID" id="20202483"/>
<dbReference type="KEGG" id="hro:HELRODRAFT_168777"/>
<evidence type="ECO:0000256" key="1">
    <source>
        <dbReference type="SAM" id="Phobius"/>
    </source>
</evidence>
<keyword evidence="4" id="KW-1185">Reference proteome</keyword>
<name>T1F0Y3_HELRO</name>
<accession>T1F0Y3</accession>
<dbReference type="InParanoid" id="T1F0Y3"/>
<dbReference type="EMBL" id="KB096023">
    <property type="protein sequence ID" value="ESO08861.1"/>
    <property type="molecule type" value="Genomic_DNA"/>
</dbReference>
<evidence type="ECO:0000313" key="3">
    <source>
        <dbReference type="EnsemblMetazoa" id="HelroP168777"/>
    </source>
</evidence>